<reference evidence="1 2" key="1">
    <citation type="submission" date="2016-11" db="EMBL/GenBank/DDBJ databases">
        <title>Whole genomes of Flavobacteriaceae.</title>
        <authorList>
            <person name="Stine C."/>
            <person name="Li C."/>
            <person name="Tadesse D."/>
        </authorList>
    </citation>
    <scope>NUCLEOTIDE SEQUENCE [LARGE SCALE GENOMIC DNA]</scope>
    <source>
        <strain evidence="1 2">DSM 18292</strain>
    </source>
</reference>
<protein>
    <submittedName>
        <fullName evidence="1">Uncharacterized protein</fullName>
    </submittedName>
</protein>
<dbReference type="Proteomes" id="UP000198345">
    <property type="component" value="Unassembled WGS sequence"/>
</dbReference>
<dbReference type="AlphaFoldDB" id="A0A226GNB0"/>
<dbReference type="EMBL" id="MUGW01000081">
    <property type="protein sequence ID" value="OXA83427.1"/>
    <property type="molecule type" value="Genomic_DNA"/>
</dbReference>
<keyword evidence="2" id="KW-1185">Reference proteome</keyword>
<organism evidence="1 2">
    <name type="scientific">Flavobacterium hercynium</name>
    <dbReference type="NCBI Taxonomy" id="387094"/>
    <lineage>
        <taxon>Bacteria</taxon>
        <taxon>Pseudomonadati</taxon>
        <taxon>Bacteroidota</taxon>
        <taxon>Flavobacteriia</taxon>
        <taxon>Flavobacteriales</taxon>
        <taxon>Flavobacteriaceae</taxon>
        <taxon>Flavobacterium</taxon>
    </lineage>
</organism>
<gene>
    <name evidence="1" type="ORF">B0A66_22275</name>
</gene>
<name>A0A226GNB0_9FLAO</name>
<proteinExistence type="predicted"/>
<sequence>MKSKKIELINKSLYKLIFMEMINLFPYKRKKTVTRICFESINKEEYSFTKIVVFHKNKREKS</sequence>
<comment type="caution">
    <text evidence="1">The sequence shown here is derived from an EMBL/GenBank/DDBJ whole genome shotgun (WGS) entry which is preliminary data.</text>
</comment>
<evidence type="ECO:0000313" key="1">
    <source>
        <dbReference type="EMBL" id="OXA83427.1"/>
    </source>
</evidence>
<evidence type="ECO:0000313" key="2">
    <source>
        <dbReference type="Proteomes" id="UP000198345"/>
    </source>
</evidence>
<accession>A0A226GNB0</accession>